<dbReference type="EMBL" id="MPBG01000004">
    <property type="protein sequence ID" value="RMI88759.1"/>
    <property type="molecule type" value="Genomic_DNA"/>
</dbReference>
<keyword evidence="8" id="KW-1185">Reference proteome</keyword>
<evidence type="ECO:0000256" key="2">
    <source>
        <dbReference type="ARBA" id="ARBA00022980"/>
    </source>
</evidence>
<dbReference type="RefSeq" id="WP_023161611.1">
    <property type="nucleotide sequence ID" value="NC_022588.1"/>
</dbReference>
<organism evidence="7 8">
    <name type="scientific">Candidatus Phytoplasma solani</name>
    <dbReference type="NCBI Taxonomy" id="69896"/>
    <lineage>
        <taxon>Bacteria</taxon>
        <taxon>Bacillati</taxon>
        <taxon>Mycoplasmatota</taxon>
        <taxon>Mollicutes</taxon>
        <taxon>Acholeplasmatales</taxon>
        <taxon>Acholeplasmataceae</taxon>
        <taxon>Candidatus Phytoplasma</taxon>
        <taxon>16SrXII (Stolbur group)</taxon>
    </lineage>
</organism>
<dbReference type="KEGG" id="psol:S284_04890"/>
<evidence type="ECO:0000256" key="6">
    <source>
        <dbReference type="SAM" id="MobiDB-lite"/>
    </source>
</evidence>
<evidence type="ECO:0000256" key="3">
    <source>
        <dbReference type="ARBA" id="ARBA00023274"/>
    </source>
</evidence>
<dbReference type="Pfam" id="PF00318">
    <property type="entry name" value="Ribosomal_S2"/>
    <property type="match status" value="1"/>
</dbReference>
<feature type="region of interest" description="Disordered" evidence="6">
    <location>
        <begin position="237"/>
        <end position="272"/>
    </location>
</feature>
<dbReference type="Gene3D" id="1.10.287.610">
    <property type="entry name" value="Helix hairpin bin"/>
    <property type="match status" value="1"/>
</dbReference>
<feature type="compositionally biased region" description="Polar residues" evidence="6">
    <location>
        <begin position="260"/>
        <end position="272"/>
    </location>
</feature>
<gene>
    <name evidence="5 7" type="primary">rpsB</name>
    <name evidence="7" type="ORF">PSSA1_v1c3570</name>
</gene>
<dbReference type="InterPro" id="IPR018130">
    <property type="entry name" value="Ribosomal_uS2_CS"/>
</dbReference>
<dbReference type="InterPro" id="IPR023591">
    <property type="entry name" value="Ribosomal_uS2_flav_dom_sf"/>
</dbReference>
<dbReference type="HAMAP" id="MF_00291_B">
    <property type="entry name" value="Ribosomal_uS2_B"/>
    <property type="match status" value="1"/>
</dbReference>
<sequence length="272" mass="31152">MAVVTMKQLLESGVHFGHATRKWNPKMKNYIFTSRNGIHIIDLKKTSDQIEVAYKELLKIINEGGKMLFLGTKKQIQTAIREESQRCGQYYVDHRWLGGTLTNFNTILKRINLLHSLHKQEEDGIWQKLPKKEVVQLKRKREKLEKFLGGIKNMKELPKGLFVIDPEKEKNAVAEARKLNIKVFGIVDTNCNPDLVDYIIPANDDAIRGVKLITWVIANACVEGSGGVAEKADQFDAKNVLKPQPTYQQKRRPHQENPRKTTFNPGKKINNN</sequence>
<comment type="similarity">
    <text evidence="1 5">Belongs to the universal ribosomal protein uS2 family.</text>
</comment>
<dbReference type="FunFam" id="1.10.287.610:FF:000001">
    <property type="entry name" value="30S ribosomal protein S2"/>
    <property type="match status" value="1"/>
</dbReference>
<dbReference type="OrthoDB" id="9808036at2"/>
<dbReference type="InterPro" id="IPR001865">
    <property type="entry name" value="Ribosomal_uS2"/>
</dbReference>
<dbReference type="Proteomes" id="UP000283896">
    <property type="component" value="Unassembled WGS sequence"/>
</dbReference>
<proteinExistence type="inferred from homology"/>
<dbReference type="InterPro" id="IPR005706">
    <property type="entry name" value="Ribosomal_uS2_bac/mit/plastid"/>
</dbReference>
<dbReference type="PRINTS" id="PR00395">
    <property type="entry name" value="RIBOSOMALS2"/>
</dbReference>
<dbReference type="PANTHER" id="PTHR12534">
    <property type="entry name" value="30S RIBOSOMAL PROTEIN S2 PROKARYOTIC AND ORGANELLAR"/>
    <property type="match status" value="1"/>
</dbReference>
<dbReference type="PANTHER" id="PTHR12534:SF0">
    <property type="entry name" value="SMALL RIBOSOMAL SUBUNIT PROTEIN US2M"/>
    <property type="match status" value="1"/>
</dbReference>
<evidence type="ECO:0000256" key="4">
    <source>
        <dbReference type="ARBA" id="ARBA00035256"/>
    </source>
</evidence>
<dbReference type="SUPFAM" id="SSF52313">
    <property type="entry name" value="Ribosomal protein S2"/>
    <property type="match status" value="1"/>
</dbReference>
<evidence type="ECO:0000313" key="7">
    <source>
        <dbReference type="EMBL" id="RMI88759.1"/>
    </source>
</evidence>
<reference evidence="8" key="1">
    <citation type="submission" date="2016-11" db="EMBL/GenBank/DDBJ databases">
        <title>Genome sequence of Candidatus Phytoplasma solani strain SA-1.</title>
        <authorList>
            <person name="Haryono M."/>
            <person name="Samarzija I."/>
            <person name="Seruga Music M."/>
            <person name="Hogenhout S."/>
            <person name="Kuo C.-H."/>
        </authorList>
    </citation>
    <scope>NUCLEOTIDE SEQUENCE [LARGE SCALE GENOMIC DNA]</scope>
    <source>
        <strain evidence="8">SA-1</strain>
    </source>
</reference>
<dbReference type="CDD" id="cd01425">
    <property type="entry name" value="RPS2"/>
    <property type="match status" value="1"/>
</dbReference>
<dbReference type="GO" id="GO:0006412">
    <property type="term" value="P:translation"/>
    <property type="evidence" value="ECO:0007669"/>
    <property type="project" value="UniProtKB-UniRule"/>
</dbReference>
<dbReference type="PROSITE" id="PS00962">
    <property type="entry name" value="RIBOSOMAL_S2_1"/>
    <property type="match status" value="1"/>
</dbReference>
<protein>
    <recommendedName>
        <fullName evidence="4 5">Small ribosomal subunit protein uS2</fullName>
    </recommendedName>
</protein>
<name>A0A421NXK0_9MOLU</name>
<keyword evidence="2 5" id="KW-0689">Ribosomal protein</keyword>
<dbReference type="GO" id="GO:0022627">
    <property type="term" value="C:cytosolic small ribosomal subunit"/>
    <property type="evidence" value="ECO:0007669"/>
    <property type="project" value="TreeGrafter"/>
</dbReference>
<dbReference type="GO" id="GO:0003735">
    <property type="term" value="F:structural constituent of ribosome"/>
    <property type="evidence" value="ECO:0007669"/>
    <property type="project" value="InterPro"/>
</dbReference>
<accession>A0A421NXK0</accession>
<dbReference type="AlphaFoldDB" id="A0A421NXK0"/>
<evidence type="ECO:0000256" key="1">
    <source>
        <dbReference type="ARBA" id="ARBA00006242"/>
    </source>
</evidence>
<dbReference type="NCBIfam" id="TIGR01011">
    <property type="entry name" value="rpsB_bact"/>
    <property type="match status" value="1"/>
</dbReference>
<keyword evidence="3 5" id="KW-0687">Ribonucleoprotein</keyword>
<dbReference type="Gene3D" id="3.40.50.10490">
    <property type="entry name" value="Glucose-6-phosphate isomerase like protein, domain 1"/>
    <property type="match status" value="1"/>
</dbReference>
<dbReference type="STRING" id="69896.S284_04890"/>
<comment type="caution">
    <text evidence="7">The sequence shown here is derived from an EMBL/GenBank/DDBJ whole genome shotgun (WGS) entry which is preliminary data.</text>
</comment>
<evidence type="ECO:0000313" key="8">
    <source>
        <dbReference type="Proteomes" id="UP000283896"/>
    </source>
</evidence>
<evidence type="ECO:0000256" key="5">
    <source>
        <dbReference type="HAMAP-Rule" id="MF_00291"/>
    </source>
</evidence>